<dbReference type="InterPro" id="IPR009061">
    <property type="entry name" value="DNA-bd_dom_put_sf"/>
</dbReference>
<dbReference type="GO" id="GO:0003700">
    <property type="term" value="F:DNA-binding transcription factor activity"/>
    <property type="evidence" value="ECO:0007669"/>
    <property type="project" value="InterPro"/>
</dbReference>
<dbReference type="RefSeq" id="WP_153383206.1">
    <property type="nucleotide sequence ID" value="NZ_VDFM01000007.1"/>
</dbReference>
<feature type="domain" description="HTH merR-type" evidence="3">
    <location>
        <begin position="1"/>
        <end position="61"/>
    </location>
</feature>
<evidence type="ECO:0000256" key="1">
    <source>
        <dbReference type="ARBA" id="ARBA00023125"/>
    </source>
</evidence>
<comment type="caution">
    <text evidence="4">The sequence shown here is derived from an EMBL/GenBank/DDBJ whole genome shotgun (WGS) entry which is preliminary data.</text>
</comment>
<dbReference type="GO" id="GO:0003677">
    <property type="term" value="F:DNA binding"/>
    <property type="evidence" value="ECO:0007669"/>
    <property type="project" value="UniProtKB-KW"/>
</dbReference>
<dbReference type="AlphaFoldDB" id="A0A5P0ZHY0"/>
<evidence type="ECO:0000259" key="3">
    <source>
        <dbReference type="PROSITE" id="PS50937"/>
    </source>
</evidence>
<organism evidence="4 5">
    <name type="scientific">Companilactobacillus mishanensis</name>
    <dbReference type="NCBI Taxonomy" id="2486008"/>
    <lineage>
        <taxon>Bacteria</taxon>
        <taxon>Bacillati</taxon>
        <taxon>Bacillota</taxon>
        <taxon>Bacilli</taxon>
        <taxon>Lactobacillales</taxon>
        <taxon>Lactobacillaceae</taxon>
        <taxon>Companilactobacillus</taxon>
    </lineage>
</organism>
<proteinExistence type="predicted"/>
<dbReference type="Gene3D" id="1.10.1660.10">
    <property type="match status" value="1"/>
</dbReference>
<name>A0A5P0ZHY0_9LACO</name>
<sequence>MRTSQVAKKFNVSNDALLYWEKIGMIPKVPRDDSGYRNYTKNEIEWIDFVTCMRSSGVGVAYLVNYYQLFKQGNSTKEERQRLLENQLFEMGQRIEEMQDAYSRLEEKLTHYDKNVEGVFSKREIVE</sequence>
<keyword evidence="1" id="KW-0238">DNA-binding</keyword>
<dbReference type="SUPFAM" id="SSF46955">
    <property type="entry name" value="Putative DNA-binding domain"/>
    <property type="match status" value="1"/>
</dbReference>
<dbReference type="OrthoDB" id="9811174at2"/>
<dbReference type="Pfam" id="PF00376">
    <property type="entry name" value="MerR"/>
    <property type="match status" value="1"/>
</dbReference>
<reference evidence="4 5" key="1">
    <citation type="journal article" date="2019" name="Syst. Appl. Microbiol.">
        <title>Polyphasic characterization of two novel Lactobacillus spp. isolated from blown salami packages: Description of Lactobacillus halodurans sp. nov. and Lactobacillus salsicarnum sp. nov.</title>
        <authorList>
            <person name="Schuster J.A."/>
            <person name="Klingl A."/>
            <person name="Vogel R.F."/>
            <person name="Ehrmann M.A."/>
        </authorList>
    </citation>
    <scope>NUCLEOTIDE SEQUENCE [LARGE SCALE GENOMIC DNA]</scope>
    <source>
        <strain evidence="4 5">TMW 1.2118</strain>
    </source>
</reference>
<dbReference type="PROSITE" id="PS50937">
    <property type="entry name" value="HTH_MERR_2"/>
    <property type="match status" value="1"/>
</dbReference>
<dbReference type="CDD" id="cd01109">
    <property type="entry name" value="HTH_YyaN"/>
    <property type="match status" value="1"/>
</dbReference>
<accession>A0A5P0ZHY0</accession>
<evidence type="ECO:0000313" key="5">
    <source>
        <dbReference type="Proteomes" id="UP000380386"/>
    </source>
</evidence>
<dbReference type="InterPro" id="IPR047057">
    <property type="entry name" value="MerR_fam"/>
</dbReference>
<dbReference type="SMART" id="SM00422">
    <property type="entry name" value="HTH_MERR"/>
    <property type="match status" value="1"/>
</dbReference>
<gene>
    <name evidence="4" type="ORF">FHL02_06590</name>
</gene>
<keyword evidence="2" id="KW-0175">Coiled coil</keyword>
<dbReference type="PANTHER" id="PTHR30204">
    <property type="entry name" value="REDOX-CYCLING DRUG-SENSING TRANSCRIPTIONAL ACTIVATOR SOXR"/>
    <property type="match status" value="1"/>
</dbReference>
<evidence type="ECO:0000313" key="4">
    <source>
        <dbReference type="EMBL" id="MQS52686.1"/>
    </source>
</evidence>
<evidence type="ECO:0000256" key="2">
    <source>
        <dbReference type="SAM" id="Coils"/>
    </source>
</evidence>
<protein>
    <submittedName>
        <fullName evidence="4">MerR family transcriptional regulator</fullName>
    </submittedName>
</protein>
<dbReference type="InterPro" id="IPR000551">
    <property type="entry name" value="MerR-type_HTH_dom"/>
</dbReference>
<dbReference type="EMBL" id="VDFM01000007">
    <property type="protein sequence ID" value="MQS52686.1"/>
    <property type="molecule type" value="Genomic_DNA"/>
</dbReference>
<dbReference type="PANTHER" id="PTHR30204:SF98">
    <property type="entry name" value="HTH-TYPE TRANSCRIPTIONAL REGULATOR ADHR"/>
    <property type="match status" value="1"/>
</dbReference>
<dbReference type="Proteomes" id="UP000380386">
    <property type="component" value="Unassembled WGS sequence"/>
</dbReference>
<feature type="coiled-coil region" evidence="2">
    <location>
        <begin position="88"/>
        <end position="115"/>
    </location>
</feature>